<reference evidence="1 2" key="1">
    <citation type="submission" date="2018-06" db="EMBL/GenBank/DDBJ databases">
        <authorList>
            <consortium name="Pathogen Informatics"/>
            <person name="Doyle S."/>
        </authorList>
    </citation>
    <scope>NUCLEOTIDE SEQUENCE [LARGE SCALE GENOMIC DNA]</scope>
    <source>
        <strain evidence="1 2">NCTC10994</strain>
    </source>
</reference>
<protein>
    <recommendedName>
        <fullName evidence="3">DoxX family membrane protein</fullName>
    </recommendedName>
</protein>
<dbReference type="EMBL" id="LS483468">
    <property type="protein sequence ID" value="SQI35892.1"/>
    <property type="molecule type" value="Genomic_DNA"/>
</dbReference>
<name>A0A2X4UMS3_9NOCA</name>
<evidence type="ECO:0000313" key="2">
    <source>
        <dbReference type="Proteomes" id="UP000249091"/>
    </source>
</evidence>
<sequence length="135" mass="14186">MRIAHIPLRVATGAFILNSGLGKRNLPAENAEALQGMAAQAFPFVKQWRPATFGTALSTAEIGIGAALLTPIVPSFLAGAALAAFGGGMVTMYWKIPGMHEEGDPRPTQDGLALAKDVWMLGGGLTLMLDGLRKR</sequence>
<dbReference type="KEGG" id="rcr:NCTC10994_03179"/>
<evidence type="ECO:0008006" key="3">
    <source>
        <dbReference type="Google" id="ProtNLM"/>
    </source>
</evidence>
<dbReference type="RefSeq" id="WP_072703320.1">
    <property type="nucleotide sequence ID" value="NZ_JAFBBL010000001.1"/>
</dbReference>
<evidence type="ECO:0000313" key="1">
    <source>
        <dbReference type="EMBL" id="SQI35892.1"/>
    </source>
</evidence>
<accession>A0A2X4UMS3</accession>
<keyword evidence="2" id="KW-1185">Reference proteome</keyword>
<dbReference type="Proteomes" id="UP000249091">
    <property type="component" value="Chromosome 1"/>
</dbReference>
<gene>
    <name evidence="1" type="ORF">NCTC10994_03179</name>
</gene>
<dbReference type="AlphaFoldDB" id="A0A2X4UMS3"/>
<organism evidence="1 2">
    <name type="scientific">Rhodococcus coprophilus</name>
    <dbReference type="NCBI Taxonomy" id="38310"/>
    <lineage>
        <taxon>Bacteria</taxon>
        <taxon>Bacillati</taxon>
        <taxon>Actinomycetota</taxon>
        <taxon>Actinomycetes</taxon>
        <taxon>Mycobacteriales</taxon>
        <taxon>Nocardiaceae</taxon>
        <taxon>Rhodococcus</taxon>
    </lineage>
</organism>
<proteinExistence type="predicted"/>
<dbReference type="STRING" id="1219011.GCA_001895045_03553"/>